<feature type="transmembrane region" description="Helical" evidence="17">
    <location>
        <begin position="506"/>
        <end position="527"/>
    </location>
</feature>
<evidence type="ECO:0000256" key="6">
    <source>
        <dbReference type="ARBA" id="ARBA00022670"/>
    </source>
</evidence>
<comment type="subcellular location">
    <subcellularLocation>
        <location evidence="3">Vacuole membrane</location>
        <topology evidence="3">Multi-pass membrane protein</topology>
    </subcellularLocation>
</comment>
<evidence type="ECO:0000256" key="1">
    <source>
        <dbReference type="ARBA" id="ARBA00001947"/>
    </source>
</evidence>
<reference evidence="21" key="1">
    <citation type="journal article" date="2021" name="Nat. Commun.">
        <title>Genetic determinants of endophytism in the Arabidopsis root mycobiome.</title>
        <authorList>
            <person name="Mesny F."/>
            <person name="Miyauchi S."/>
            <person name="Thiergart T."/>
            <person name="Pickel B."/>
            <person name="Atanasova L."/>
            <person name="Karlsson M."/>
            <person name="Huettel B."/>
            <person name="Barry K.W."/>
            <person name="Haridas S."/>
            <person name="Chen C."/>
            <person name="Bauer D."/>
            <person name="Andreopoulos W."/>
            <person name="Pangilinan J."/>
            <person name="LaButti K."/>
            <person name="Riley R."/>
            <person name="Lipzen A."/>
            <person name="Clum A."/>
            <person name="Drula E."/>
            <person name="Henrissat B."/>
            <person name="Kohler A."/>
            <person name="Grigoriev I.V."/>
            <person name="Martin F.M."/>
            <person name="Hacquard S."/>
        </authorList>
    </citation>
    <scope>NUCLEOTIDE SEQUENCE</scope>
    <source>
        <strain evidence="21">MPI-CAGE-CH-0235</strain>
    </source>
</reference>
<dbReference type="Pfam" id="PF22251">
    <property type="entry name" value="PFF1_TM"/>
    <property type="match status" value="1"/>
</dbReference>
<dbReference type="GO" id="GO:0008235">
    <property type="term" value="F:metalloexopeptidase activity"/>
    <property type="evidence" value="ECO:0007669"/>
    <property type="project" value="InterPro"/>
</dbReference>
<organism evidence="21 22">
    <name type="scientific">Stachybotrys elegans</name>
    <dbReference type="NCBI Taxonomy" id="80388"/>
    <lineage>
        <taxon>Eukaryota</taxon>
        <taxon>Fungi</taxon>
        <taxon>Dikarya</taxon>
        <taxon>Ascomycota</taxon>
        <taxon>Pezizomycotina</taxon>
        <taxon>Sordariomycetes</taxon>
        <taxon>Hypocreomycetidae</taxon>
        <taxon>Hypocreales</taxon>
        <taxon>Stachybotryaceae</taxon>
        <taxon>Stachybotrys</taxon>
    </lineage>
</organism>
<feature type="transmembrane region" description="Helical" evidence="17">
    <location>
        <begin position="768"/>
        <end position="789"/>
    </location>
</feature>
<evidence type="ECO:0000256" key="7">
    <source>
        <dbReference type="ARBA" id="ARBA00022692"/>
    </source>
</evidence>
<dbReference type="InterPro" id="IPR053976">
    <property type="entry name" value="PFF1_TM"/>
</dbReference>
<protein>
    <recommendedName>
        <fullName evidence="15">Peptide hydrolase</fullName>
        <ecNumber evidence="15">3.4.-.-</ecNumber>
    </recommendedName>
</protein>
<evidence type="ECO:0000256" key="2">
    <source>
        <dbReference type="ARBA" id="ARBA00003273"/>
    </source>
</evidence>
<dbReference type="Pfam" id="PF22250">
    <property type="entry name" value="PFF1_C"/>
    <property type="match status" value="1"/>
</dbReference>
<keyword evidence="8 15" id="KW-0479">Metal-binding</keyword>
<evidence type="ECO:0000256" key="10">
    <source>
        <dbReference type="ARBA" id="ARBA00022833"/>
    </source>
</evidence>
<evidence type="ECO:0000256" key="17">
    <source>
        <dbReference type="SAM" id="Phobius"/>
    </source>
</evidence>
<dbReference type="SUPFAM" id="SSF53187">
    <property type="entry name" value="Zn-dependent exopeptidases"/>
    <property type="match status" value="1"/>
</dbReference>
<keyword evidence="10 15" id="KW-0862">Zinc</keyword>
<dbReference type="InterPro" id="IPR007484">
    <property type="entry name" value="Peptidase_M28"/>
</dbReference>
<proteinExistence type="inferred from homology"/>
<feature type="transmembrane region" description="Helical" evidence="17">
    <location>
        <begin position="539"/>
        <end position="557"/>
    </location>
</feature>
<feature type="domain" description="Vacuolar membrane protease C-terminal" evidence="19">
    <location>
        <begin position="796"/>
        <end position="1034"/>
    </location>
</feature>
<comment type="function">
    <text evidence="2">May be involved in vacuolar sorting and osmoregulation.</text>
</comment>
<dbReference type="GO" id="GO:0046872">
    <property type="term" value="F:metal ion binding"/>
    <property type="evidence" value="ECO:0007669"/>
    <property type="project" value="UniProtKB-KW"/>
</dbReference>
<evidence type="ECO:0000313" key="22">
    <source>
        <dbReference type="Proteomes" id="UP000813444"/>
    </source>
</evidence>
<feature type="region of interest" description="Disordered" evidence="16">
    <location>
        <begin position="605"/>
        <end position="661"/>
    </location>
</feature>
<evidence type="ECO:0000259" key="19">
    <source>
        <dbReference type="Pfam" id="PF22250"/>
    </source>
</evidence>
<feature type="transmembrane region" description="Helical" evidence="17">
    <location>
        <begin position="418"/>
        <end position="441"/>
    </location>
</feature>
<dbReference type="GO" id="GO:0006508">
    <property type="term" value="P:proteolysis"/>
    <property type="evidence" value="ECO:0007669"/>
    <property type="project" value="UniProtKB-KW"/>
</dbReference>
<dbReference type="PANTHER" id="PTHR12147:SF58">
    <property type="entry name" value="VACUOLAR MEMBRANE PROTEASE"/>
    <property type="match status" value="1"/>
</dbReference>
<evidence type="ECO:0000259" key="18">
    <source>
        <dbReference type="Pfam" id="PF04389"/>
    </source>
</evidence>
<evidence type="ECO:0000256" key="4">
    <source>
        <dbReference type="ARBA" id="ARBA00010918"/>
    </source>
</evidence>
<dbReference type="EMBL" id="JAGPNK010000013">
    <property type="protein sequence ID" value="KAH7309598.1"/>
    <property type="molecule type" value="Genomic_DNA"/>
</dbReference>
<evidence type="ECO:0000256" key="11">
    <source>
        <dbReference type="ARBA" id="ARBA00022989"/>
    </source>
</evidence>
<feature type="transmembrane region" description="Helical" evidence="17">
    <location>
        <begin position="475"/>
        <end position="494"/>
    </location>
</feature>
<keyword evidence="6 15" id="KW-0645">Protease</keyword>
<keyword evidence="11 17" id="KW-1133">Transmembrane helix</keyword>
<dbReference type="PANTHER" id="PTHR12147">
    <property type="entry name" value="METALLOPEPTIDASE M28 FAMILY MEMBER"/>
    <property type="match status" value="1"/>
</dbReference>
<evidence type="ECO:0000256" key="13">
    <source>
        <dbReference type="ARBA" id="ARBA00023136"/>
    </source>
</evidence>
<evidence type="ECO:0000313" key="21">
    <source>
        <dbReference type="EMBL" id="KAH7309598.1"/>
    </source>
</evidence>
<dbReference type="InterPro" id="IPR048024">
    <property type="entry name" value="Fxna-like_M28_dom"/>
</dbReference>
<evidence type="ECO:0000256" key="3">
    <source>
        <dbReference type="ARBA" id="ARBA00004128"/>
    </source>
</evidence>
<evidence type="ECO:0000256" key="14">
    <source>
        <dbReference type="ARBA" id="ARBA00023180"/>
    </source>
</evidence>
<comment type="cofactor">
    <cofactor evidence="1">
        <name>Zn(2+)</name>
        <dbReference type="ChEBI" id="CHEBI:29105"/>
    </cofactor>
</comment>
<feature type="domain" description="Vacuolar membrane protease transmembrane" evidence="20">
    <location>
        <begin position="473"/>
        <end position="768"/>
    </location>
</feature>
<dbReference type="FunFam" id="3.40.630.10:FF:000057">
    <property type="entry name" value="Vacuolar membrane protease"/>
    <property type="match status" value="1"/>
</dbReference>
<keyword evidence="9 15" id="KW-0378">Hydrolase</keyword>
<dbReference type="InterPro" id="IPR045175">
    <property type="entry name" value="M28_fam"/>
</dbReference>
<keyword evidence="22" id="KW-1185">Reference proteome</keyword>
<dbReference type="Proteomes" id="UP000813444">
    <property type="component" value="Unassembled WGS sequence"/>
</dbReference>
<dbReference type="OrthoDB" id="76293at2759"/>
<keyword evidence="13 17" id="KW-0472">Membrane</keyword>
<keyword evidence="7 17" id="KW-0812">Transmembrane</keyword>
<feature type="transmembrane region" description="Helical" evidence="17">
    <location>
        <begin position="743"/>
        <end position="761"/>
    </location>
</feature>
<feature type="transmembrane region" description="Helical" evidence="17">
    <location>
        <begin position="569"/>
        <end position="591"/>
    </location>
</feature>
<keyword evidence="12" id="KW-0482">Metalloprotease</keyword>
<evidence type="ECO:0000256" key="15">
    <source>
        <dbReference type="RuleBase" id="RU361240"/>
    </source>
</evidence>
<evidence type="ECO:0000259" key="20">
    <source>
        <dbReference type="Pfam" id="PF22251"/>
    </source>
</evidence>
<feature type="domain" description="Peptidase M28" evidence="18">
    <location>
        <begin position="189"/>
        <end position="367"/>
    </location>
</feature>
<evidence type="ECO:0000256" key="16">
    <source>
        <dbReference type="SAM" id="MobiDB-lite"/>
    </source>
</evidence>
<dbReference type="CDD" id="cd03875">
    <property type="entry name" value="M28_Fxna_like"/>
    <property type="match status" value="1"/>
</dbReference>
<keyword evidence="5" id="KW-0926">Vacuole</keyword>
<keyword evidence="14" id="KW-0325">Glycoprotein</keyword>
<sequence length="1042" mass="115279">MASFNPFAFRPGPVTFWTTVIYLALFIPLVYIHETVPPAPSDDSLSTGLNLTEAWYDLQNITSAFHPYNSHENDRVRDFLIARSKDILRRNGIEYKVEAFAPDGSALVDTDENQDLATGPRPRGVTVFDDNLSNGTWMYNPLKVATSNIYAAPARGQYFEGNNLYIYIHGKEDPEGDWWATQSSYKKAHGKGGVLVNCHFDSVSTGYGATDDGMSCVSMLQLLSYFTAEGRQPDHGIILLFNNAEEDGLLGARAFGYSPVLQFCRTFVNLEGAGAGGRALLFRTTDLETAKAYAHAPHPFGSVVAANAYDVGLIKSGTDYEVFYDIYGQRGLDIAFYTPRSRYHTEDDDTRHSSVRSIWHMLSAALASTEALVRRTDSVFSGSRPDGNSKLVQNGKPTEGVWFDVLGSAWAALPLRGLFAWSLCLLVAAPVVLLITTFLLARNDKYYFFARDIRVHSDSNDDPVRIGGWKGFVRLPFALIFAGALTVASAYLLAKINPLIIYSSSYAVWSMNISLFYFTLWLIMRGASFVRPSALHRGYVNMWLFAIGWAFQVFAAVVEDRKHIGAMYWAALIQSAVFLSMFISLLELVVLPGKRDFAHQVHDAHQERDWANGDSGPSPIDGVNEHPHGDDDEDDDNEGQATPTERTPLRAGETGYGANDQTTFTSTYRRSVVAHPSPTPTVGNFPPYDHEQTWSGRLPTWPWIIQFLLLAPVPVLIMGNLGLITSSALGMTGSDGSSLLTPLLAPAIMTIILMLPISPFIHRVTHHVPTFLLAVFVATLIYNLVAFPFSNSYRYKFSFQQVVDLDNGTNVVSLTGIEEYIRAVIDSVPSAAGQEIKCEHTRGRDLMDCSYDASALVPDLAKGKAVEDLINVTATRSADGRTANILVDALDTRLCYLDFSQPVFDFVIQGSGPLDSRFGSFPPDGLKHIDLWRRTWKGAWNVTLALDENSSSRMTPASASDEPEKWANVDLRSRDAEPQMETGLETRADPFKVKVRCAWSDANRPSIIPALTELKKYQPTWSVVTKKAPGLVEVHKTFTVKG</sequence>
<comment type="caution">
    <text evidence="21">The sequence shown here is derived from an EMBL/GenBank/DDBJ whole genome shotgun (WGS) entry which is preliminary data.</text>
</comment>
<dbReference type="AlphaFoldDB" id="A0A8K0WLS8"/>
<gene>
    <name evidence="21" type="ORF">B0I35DRAFT_440302</name>
</gene>
<dbReference type="Gene3D" id="3.40.630.10">
    <property type="entry name" value="Zn peptidases"/>
    <property type="match status" value="1"/>
</dbReference>
<name>A0A8K0WLS8_9HYPO</name>
<accession>A0A8K0WLS8</accession>
<evidence type="ECO:0000256" key="9">
    <source>
        <dbReference type="ARBA" id="ARBA00022801"/>
    </source>
</evidence>
<dbReference type="InterPro" id="IPR053975">
    <property type="entry name" value="PFF1_C"/>
</dbReference>
<dbReference type="Pfam" id="PF04389">
    <property type="entry name" value="Peptidase_M28"/>
    <property type="match status" value="1"/>
</dbReference>
<comment type="similarity">
    <text evidence="4 15">Belongs to the peptidase M28 family.</text>
</comment>
<feature type="transmembrane region" description="Helical" evidence="17">
    <location>
        <begin position="703"/>
        <end position="723"/>
    </location>
</feature>
<feature type="transmembrane region" description="Helical" evidence="17">
    <location>
        <begin position="12"/>
        <end position="32"/>
    </location>
</feature>
<evidence type="ECO:0000256" key="5">
    <source>
        <dbReference type="ARBA" id="ARBA00022554"/>
    </source>
</evidence>
<dbReference type="EC" id="3.4.-.-" evidence="15"/>
<evidence type="ECO:0000256" key="8">
    <source>
        <dbReference type="ARBA" id="ARBA00022723"/>
    </source>
</evidence>
<dbReference type="GO" id="GO:0005774">
    <property type="term" value="C:vacuolar membrane"/>
    <property type="evidence" value="ECO:0007669"/>
    <property type="project" value="UniProtKB-SubCell"/>
</dbReference>
<evidence type="ECO:0000256" key="12">
    <source>
        <dbReference type="ARBA" id="ARBA00023049"/>
    </source>
</evidence>